<organism evidence="1 2">
    <name type="scientific">Persea americana</name>
    <name type="common">Avocado</name>
    <dbReference type="NCBI Taxonomy" id="3435"/>
    <lineage>
        <taxon>Eukaryota</taxon>
        <taxon>Viridiplantae</taxon>
        <taxon>Streptophyta</taxon>
        <taxon>Embryophyta</taxon>
        <taxon>Tracheophyta</taxon>
        <taxon>Spermatophyta</taxon>
        <taxon>Magnoliopsida</taxon>
        <taxon>Magnoliidae</taxon>
        <taxon>Laurales</taxon>
        <taxon>Lauraceae</taxon>
        <taxon>Persea</taxon>
    </lineage>
</organism>
<evidence type="ECO:0000313" key="2">
    <source>
        <dbReference type="Proteomes" id="UP001234297"/>
    </source>
</evidence>
<sequence>MSSDFEESNGIHRFREGEDLGGKRFARGSSVFTSVSVIYSEKREIKKRENDRSAALEEHRGAAAVAVAGDLRVPEKAFRSLGGI</sequence>
<comment type="caution">
    <text evidence="1">The sequence shown here is derived from an EMBL/GenBank/DDBJ whole genome shotgun (WGS) entry which is preliminary data.</text>
</comment>
<dbReference type="EMBL" id="CM056817">
    <property type="protein sequence ID" value="KAJ8619770.1"/>
    <property type="molecule type" value="Genomic_DNA"/>
</dbReference>
<proteinExistence type="predicted"/>
<name>A0ACC2KF56_PERAE</name>
<evidence type="ECO:0000313" key="1">
    <source>
        <dbReference type="EMBL" id="KAJ8619770.1"/>
    </source>
</evidence>
<reference evidence="1 2" key="1">
    <citation type="journal article" date="2022" name="Hortic Res">
        <title>A haplotype resolved chromosomal level avocado genome allows analysis of novel avocado genes.</title>
        <authorList>
            <person name="Nath O."/>
            <person name="Fletcher S.J."/>
            <person name="Hayward A."/>
            <person name="Shaw L.M."/>
            <person name="Masouleh A.K."/>
            <person name="Furtado A."/>
            <person name="Henry R.J."/>
            <person name="Mitter N."/>
        </authorList>
    </citation>
    <scope>NUCLEOTIDE SEQUENCE [LARGE SCALE GENOMIC DNA]</scope>
    <source>
        <strain evidence="2">cv. Hass</strain>
    </source>
</reference>
<protein>
    <submittedName>
        <fullName evidence="1">Uncharacterized protein</fullName>
    </submittedName>
</protein>
<dbReference type="Proteomes" id="UP001234297">
    <property type="component" value="Chromosome 9"/>
</dbReference>
<gene>
    <name evidence="1" type="ORF">MRB53_028299</name>
</gene>
<keyword evidence="2" id="KW-1185">Reference proteome</keyword>
<accession>A0ACC2KF56</accession>